<keyword evidence="2" id="KW-0479">Metal-binding</keyword>
<evidence type="ECO:0000256" key="1">
    <source>
        <dbReference type="ARBA" id="ARBA00004123"/>
    </source>
</evidence>
<dbReference type="FunFam" id="3.30.160.60:FF:000446">
    <property type="entry name" value="Zinc finger protein"/>
    <property type="match status" value="2"/>
</dbReference>
<dbReference type="Gene3D" id="3.30.160.60">
    <property type="entry name" value="Classic Zinc Finger"/>
    <property type="match status" value="6"/>
</dbReference>
<dbReference type="InterPro" id="IPR036236">
    <property type="entry name" value="Znf_C2H2_sf"/>
</dbReference>
<keyword evidence="7" id="KW-0804">Transcription</keyword>
<evidence type="ECO:0000256" key="10">
    <source>
        <dbReference type="SAM" id="MobiDB-lite"/>
    </source>
</evidence>
<dbReference type="OrthoDB" id="6155966at2759"/>
<feature type="region of interest" description="Disordered" evidence="10">
    <location>
        <begin position="176"/>
        <end position="232"/>
    </location>
</feature>
<dbReference type="PANTHER" id="PTHR24394">
    <property type="entry name" value="ZINC FINGER PROTEIN"/>
    <property type="match status" value="1"/>
</dbReference>
<dbReference type="SMART" id="SM00355">
    <property type="entry name" value="ZnF_C2H2"/>
    <property type="match status" value="6"/>
</dbReference>
<feature type="domain" description="C2H2-type" evidence="11">
    <location>
        <begin position="66"/>
        <end position="93"/>
    </location>
</feature>
<dbReference type="Pfam" id="PF00096">
    <property type="entry name" value="zf-C2H2"/>
    <property type="match status" value="6"/>
</dbReference>
<organism evidence="12 13">
    <name type="scientific">Chionoecetes opilio</name>
    <name type="common">Atlantic snow crab</name>
    <name type="synonym">Cancer opilio</name>
    <dbReference type="NCBI Taxonomy" id="41210"/>
    <lineage>
        <taxon>Eukaryota</taxon>
        <taxon>Metazoa</taxon>
        <taxon>Ecdysozoa</taxon>
        <taxon>Arthropoda</taxon>
        <taxon>Crustacea</taxon>
        <taxon>Multicrustacea</taxon>
        <taxon>Malacostraca</taxon>
        <taxon>Eumalacostraca</taxon>
        <taxon>Eucarida</taxon>
        <taxon>Decapoda</taxon>
        <taxon>Pleocyemata</taxon>
        <taxon>Brachyura</taxon>
        <taxon>Eubrachyura</taxon>
        <taxon>Majoidea</taxon>
        <taxon>Majidae</taxon>
        <taxon>Chionoecetes</taxon>
    </lineage>
</organism>
<evidence type="ECO:0000259" key="11">
    <source>
        <dbReference type="PROSITE" id="PS50157"/>
    </source>
</evidence>
<protein>
    <submittedName>
        <fullName evidence="12">Zinc finger protein 658</fullName>
    </submittedName>
</protein>
<evidence type="ECO:0000313" key="13">
    <source>
        <dbReference type="Proteomes" id="UP000770661"/>
    </source>
</evidence>
<evidence type="ECO:0000256" key="6">
    <source>
        <dbReference type="ARBA" id="ARBA00023015"/>
    </source>
</evidence>
<comment type="subcellular location">
    <subcellularLocation>
        <location evidence="1">Nucleus</location>
    </subcellularLocation>
</comment>
<name>A0A8J4Y0D5_CHIOP</name>
<dbReference type="EMBL" id="JACEEZ010017449">
    <property type="protein sequence ID" value="KAG0717522.1"/>
    <property type="molecule type" value="Genomic_DNA"/>
</dbReference>
<feature type="compositionally biased region" description="Basic residues" evidence="10">
    <location>
        <begin position="193"/>
        <end position="206"/>
    </location>
</feature>
<keyword evidence="3" id="KW-0677">Repeat</keyword>
<evidence type="ECO:0000256" key="2">
    <source>
        <dbReference type="ARBA" id="ARBA00022723"/>
    </source>
</evidence>
<dbReference type="GO" id="GO:0003677">
    <property type="term" value="F:DNA binding"/>
    <property type="evidence" value="ECO:0007669"/>
    <property type="project" value="UniProtKB-KW"/>
</dbReference>
<evidence type="ECO:0000313" key="12">
    <source>
        <dbReference type="EMBL" id="KAG0717522.1"/>
    </source>
</evidence>
<proteinExistence type="predicted"/>
<feature type="domain" description="C2H2-type" evidence="11">
    <location>
        <begin position="94"/>
        <end position="116"/>
    </location>
</feature>
<gene>
    <name evidence="12" type="primary">ZNF658_1</name>
    <name evidence="12" type="ORF">GWK47_054266</name>
</gene>
<dbReference type="GO" id="GO:0008270">
    <property type="term" value="F:zinc ion binding"/>
    <property type="evidence" value="ECO:0007669"/>
    <property type="project" value="UniProtKB-KW"/>
</dbReference>
<dbReference type="InterPro" id="IPR013087">
    <property type="entry name" value="Znf_C2H2_type"/>
</dbReference>
<dbReference type="SUPFAM" id="SSF57667">
    <property type="entry name" value="beta-beta-alpha zinc fingers"/>
    <property type="match status" value="3"/>
</dbReference>
<evidence type="ECO:0000256" key="8">
    <source>
        <dbReference type="ARBA" id="ARBA00023242"/>
    </source>
</evidence>
<evidence type="ECO:0000256" key="4">
    <source>
        <dbReference type="ARBA" id="ARBA00022771"/>
    </source>
</evidence>
<feature type="compositionally biased region" description="Acidic residues" evidence="10">
    <location>
        <begin position="217"/>
        <end position="230"/>
    </location>
</feature>
<feature type="compositionally biased region" description="Basic and acidic residues" evidence="10">
    <location>
        <begin position="176"/>
        <end position="185"/>
    </location>
</feature>
<keyword evidence="4 9" id="KW-0863">Zinc-finger</keyword>
<keyword evidence="5" id="KW-0862">Zinc</keyword>
<evidence type="ECO:0000256" key="9">
    <source>
        <dbReference type="PROSITE-ProRule" id="PRU00042"/>
    </source>
</evidence>
<dbReference type="AlphaFoldDB" id="A0A8J4Y0D5"/>
<feature type="domain" description="C2H2-type" evidence="11">
    <location>
        <begin position="38"/>
        <end position="65"/>
    </location>
</feature>
<feature type="domain" description="C2H2-type" evidence="11">
    <location>
        <begin position="120"/>
        <end position="147"/>
    </location>
</feature>
<evidence type="ECO:0000256" key="7">
    <source>
        <dbReference type="ARBA" id="ARBA00023163"/>
    </source>
</evidence>
<dbReference type="GO" id="GO:0000981">
    <property type="term" value="F:DNA-binding transcription factor activity, RNA polymerase II-specific"/>
    <property type="evidence" value="ECO:0007669"/>
    <property type="project" value="TreeGrafter"/>
</dbReference>
<keyword evidence="13" id="KW-1185">Reference proteome</keyword>
<keyword evidence="6" id="KW-0805">Transcription regulation</keyword>
<dbReference type="Proteomes" id="UP000770661">
    <property type="component" value="Unassembled WGS sequence"/>
</dbReference>
<feature type="domain" description="C2H2-type" evidence="11">
    <location>
        <begin position="148"/>
        <end position="175"/>
    </location>
</feature>
<dbReference type="PROSITE" id="PS00028">
    <property type="entry name" value="ZINC_FINGER_C2H2_1"/>
    <property type="match status" value="3"/>
</dbReference>
<dbReference type="PANTHER" id="PTHR24394:SF48">
    <property type="entry name" value="ZINC FINGER PROTEIN 771"/>
    <property type="match status" value="1"/>
</dbReference>
<evidence type="ECO:0000256" key="5">
    <source>
        <dbReference type="ARBA" id="ARBA00022833"/>
    </source>
</evidence>
<dbReference type="PROSITE" id="PS50157">
    <property type="entry name" value="ZINC_FINGER_C2H2_2"/>
    <property type="match status" value="6"/>
</dbReference>
<reference evidence="12" key="1">
    <citation type="submission" date="2020-07" db="EMBL/GenBank/DDBJ databases">
        <title>The High-quality genome of the commercially important snow crab, Chionoecetes opilio.</title>
        <authorList>
            <person name="Jeong J.-H."/>
            <person name="Ryu S."/>
        </authorList>
    </citation>
    <scope>NUCLEOTIDE SEQUENCE</scope>
    <source>
        <strain evidence="12">MADBK_172401_WGS</strain>
        <tissue evidence="12">Digestive gland</tissue>
    </source>
</reference>
<feature type="domain" description="C2H2-type" evidence="11">
    <location>
        <begin position="10"/>
        <end position="37"/>
    </location>
</feature>
<comment type="caution">
    <text evidence="12">The sequence shown here is derived from an EMBL/GenBank/DDBJ whole genome shotgun (WGS) entry which is preliminary data.</text>
</comment>
<accession>A0A8J4Y0D5</accession>
<evidence type="ECO:0000256" key="3">
    <source>
        <dbReference type="ARBA" id="ARBA00022737"/>
    </source>
</evidence>
<sequence length="258" mass="30066">MDTKIRHTSYECVECGRKFSAPQSLRIHARMHDGRKMYECQDCGKTFRMEFYFKYHRMNDTGIDMFECGICEKKFSNLSCMDTHYKIHANEKSYECRKCGKVYIQLGSFKNHVMAHPPTFTCNECGKVFTDKTTLASHEQAHVSKKPHECLNCGKRFAHSFNLEIHTESYCTLQQDHAKKTDRKPQQRARQASPRRGKRGGGRRKRSLEVEVIDLGSDSEPEEAEPEDFLPLEVCLNEGDEELSIRDLMERYEDKDDV</sequence>
<keyword evidence="8" id="KW-0539">Nucleus</keyword>
<dbReference type="GO" id="GO:0005634">
    <property type="term" value="C:nucleus"/>
    <property type="evidence" value="ECO:0007669"/>
    <property type="project" value="UniProtKB-SubCell"/>
</dbReference>
<dbReference type="FunFam" id="3.30.160.60:FF:000100">
    <property type="entry name" value="Zinc finger 45-like"/>
    <property type="match status" value="1"/>
</dbReference>